<dbReference type="SMART" id="SM00896">
    <property type="entry name" value="FDX-ACB"/>
    <property type="match status" value="1"/>
</dbReference>
<evidence type="ECO:0000256" key="1">
    <source>
        <dbReference type="ARBA" id="ARBA00004496"/>
    </source>
</evidence>
<evidence type="ECO:0000256" key="8">
    <source>
        <dbReference type="ARBA" id="ARBA00022741"/>
    </source>
</evidence>
<evidence type="ECO:0000313" key="21">
    <source>
        <dbReference type="Proteomes" id="UP000275281"/>
    </source>
</evidence>
<dbReference type="Pfam" id="PF03483">
    <property type="entry name" value="B3_4"/>
    <property type="match status" value="1"/>
</dbReference>
<dbReference type="FunFam" id="3.30.930.10:FF:000022">
    <property type="entry name" value="Phenylalanine--tRNA ligase beta subunit"/>
    <property type="match status" value="1"/>
</dbReference>
<dbReference type="FunFam" id="3.30.56.10:FF:000002">
    <property type="entry name" value="Phenylalanine--tRNA ligase beta subunit"/>
    <property type="match status" value="1"/>
</dbReference>
<feature type="domain" description="FDX-ACB" evidence="18">
    <location>
        <begin position="701"/>
        <end position="794"/>
    </location>
</feature>
<dbReference type="CDD" id="cd02796">
    <property type="entry name" value="tRNA_bind_bactPheRS"/>
    <property type="match status" value="1"/>
</dbReference>
<dbReference type="GO" id="GO:0000287">
    <property type="term" value="F:magnesium ion binding"/>
    <property type="evidence" value="ECO:0007669"/>
    <property type="project" value="UniProtKB-UniRule"/>
</dbReference>
<dbReference type="Gene3D" id="2.40.50.140">
    <property type="entry name" value="Nucleic acid-binding proteins"/>
    <property type="match status" value="1"/>
</dbReference>
<organism evidence="20 21">
    <name type="scientific">Alteromonas sediminis</name>
    <dbReference type="NCBI Taxonomy" id="2259342"/>
    <lineage>
        <taxon>Bacteria</taxon>
        <taxon>Pseudomonadati</taxon>
        <taxon>Pseudomonadota</taxon>
        <taxon>Gammaproteobacteria</taxon>
        <taxon>Alteromonadales</taxon>
        <taxon>Alteromonadaceae</taxon>
        <taxon>Alteromonas/Salinimonas group</taxon>
        <taxon>Alteromonas</taxon>
    </lineage>
</organism>
<evidence type="ECO:0000256" key="5">
    <source>
        <dbReference type="ARBA" id="ARBA00022555"/>
    </source>
</evidence>
<dbReference type="FunFam" id="3.30.70.380:FF:000001">
    <property type="entry name" value="Phenylalanine--tRNA ligase beta subunit"/>
    <property type="match status" value="1"/>
</dbReference>
<dbReference type="InterPro" id="IPR045864">
    <property type="entry name" value="aa-tRNA-synth_II/BPL/LPL"/>
</dbReference>
<comment type="caution">
    <text evidence="20">The sequence shown here is derived from an EMBL/GenBank/DDBJ whole genome shotgun (WGS) entry which is preliminary data.</text>
</comment>
<comment type="similarity">
    <text evidence="2 15">Belongs to the phenylalanyl-tRNA synthetase beta subunit family. Type 1 subfamily.</text>
</comment>
<dbReference type="InterPro" id="IPR033714">
    <property type="entry name" value="tRNA_bind_bactPheRS"/>
</dbReference>
<evidence type="ECO:0000256" key="2">
    <source>
        <dbReference type="ARBA" id="ARBA00008653"/>
    </source>
</evidence>
<accession>A0A3N5Y0M2</accession>
<dbReference type="EMBL" id="RPOK01000002">
    <property type="protein sequence ID" value="RPJ67247.1"/>
    <property type="molecule type" value="Genomic_DNA"/>
</dbReference>
<keyword evidence="10 15" id="KW-0460">Magnesium</keyword>
<dbReference type="SUPFAM" id="SSF55681">
    <property type="entry name" value="Class II aaRS and biotin synthetases"/>
    <property type="match status" value="1"/>
</dbReference>
<comment type="catalytic activity">
    <reaction evidence="14 15">
        <text>tRNA(Phe) + L-phenylalanine + ATP = L-phenylalanyl-tRNA(Phe) + AMP + diphosphate + H(+)</text>
        <dbReference type="Rhea" id="RHEA:19413"/>
        <dbReference type="Rhea" id="RHEA-COMP:9668"/>
        <dbReference type="Rhea" id="RHEA-COMP:9699"/>
        <dbReference type="ChEBI" id="CHEBI:15378"/>
        <dbReference type="ChEBI" id="CHEBI:30616"/>
        <dbReference type="ChEBI" id="CHEBI:33019"/>
        <dbReference type="ChEBI" id="CHEBI:58095"/>
        <dbReference type="ChEBI" id="CHEBI:78442"/>
        <dbReference type="ChEBI" id="CHEBI:78531"/>
        <dbReference type="ChEBI" id="CHEBI:456215"/>
        <dbReference type="EC" id="6.1.1.20"/>
    </reaction>
</comment>
<keyword evidence="5 16" id="KW-0820">tRNA-binding</keyword>
<evidence type="ECO:0000256" key="7">
    <source>
        <dbReference type="ARBA" id="ARBA00022723"/>
    </source>
</evidence>
<dbReference type="InterPro" id="IPR012340">
    <property type="entry name" value="NA-bd_OB-fold"/>
</dbReference>
<sequence>MKFSENWLREWVNPALSTNELSEQLSMAGLEVDDQLPVAGDFTGVVVGEVVECGQHPDADKLRVTKVDVGEGELLDIVCGAPNCRQGIKVAVATVGAVLPGNFKIKKAKLRGAPSFGMLCSFSELGISDDHDGIIELPTDAPIGKDIREYLNLEDTTIDIDLTPNRADCLSIRGIAREVGVLNKLDVCEPQISAVSATCDDKIAIALSAPEACPRYLGRIIKNLNLNASSPLWLQEKLRRSGIRSIDPIVDVTNYVLIELGHPMHAFDLAAISGGIDVRLAKPEEQITLLDESTVTLKEGTLVIADDEKAVAMAGIFGGLHSGVTESTQSILLESAFFSPDAIAGRARQYGLHTDASHRYERGVDPQLQHDAMERATALIVEICGGEVGPVVEAVSDAHIPVRETVTLRHDRLEKVIGDNYSAETVIDCLTRLGMNVEYDGANYKAQAPSYRFDIAIEEDLIEEVARVSGYNGVPTTAPLSQLNIIAGQEASRSLSNIKQVLLTRGYDEAITYSFVDPDIQTLLFPEMEGIVLPHPIASDMSAMRVSLWTGLLAAASYNQKRQQSRVRLFETGLRFIPDNNAVQGIRQEPVIGGVLAGNRNNIHWDSKESPIDFFDAKADVEALIKGTGKLSDVTFKKAQHHALHPGMSAEIFIADASIGWLGAIHPQFMKKLGLNGKVFVFELRQDALIDRLLPDAQPVSRFPSNRRDIAITVKQDVAVGDMLSYIEKFGVNQLVGLNLFDVYTGQGIDAGYKSLALSLTLQNVEKTLEEAEIQAAVDTVLKALADKFGASLRE</sequence>
<evidence type="ECO:0000259" key="18">
    <source>
        <dbReference type="PROSITE" id="PS51447"/>
    </source>
</evidence>
<dbReference type="Gene3D" id="3.30.930.10">
    <property type="entry name" value="Bira Bifunctional Protein, Domain 2"/>
    <property type="match status" value="1"/>
</dbReference>
<dbReference type="InterPro" id="IPR020825">
    <property type="entry name" value="Phe-tRNA_synthase-like_B3/B4"/>
</dbReference>
<keyword evidence="7 15" id="KW-0479">Metal-binding</keyword>
<dbReference type="SUPFAM" id="SSF54991">
    <property type="entry name" value="Anticodon-binding domain of PheRS"/>
    <property type="match status" value="1"/>
</dbReference>
<feature type="domain" description="B5" evidence="19">
    <location>
        <begin position="401"/>
        <end position="476"/>
    </location>
</feature>
<dbReference type="InterPro" id="IPR036690">
    <property type="entry name" value="Fdx_antiC-bd_sf"/>
</dbReference>
<evidence type="ECO:0000256" key="15">
    <source>
        <dbReference type="HAMAP-Rule" id="MF_00283"/>
    </source>
</evidence>
<dbReference type="PROSITE" id="PS50886">
    <property type="entry name" value="TRBD"/>
    <property type="match status" value="1"/>
</dbReference>
<dbReference type="SUPFAM" id="SSF50249">
    <property type="entry name" value="Nucleic acid-binding proteins"/>
    <property type="match status" value="1"/>
</dbReference>
<comment type="subunit">
    <text evidence="3 15">Tetramer of two alpha and two beta subunits.</text>
</comment>
<dbReference type="CDD" id="cd00769">
    <property type="entry name" value="PheRS_beta_core"/>
    <property type="match status" value="1"/>
</dbReference>
<reference evidence="20 21" key="1">
    <citation type="submission" date="2018-11" db="EMBL/GenBank/DDBJ databases">
        <authorList>
            <person name="Ye M.-Q."/>
            <person name="Du Z.-J."/>
        </authorList>
    </citation>
    <scope>NUCLEOTIDE SEQUENCE [LARGE SCALE GENOMIC DNA]</scope>
    <source>
        <strain evidence="20 21">U0105</strain>
    </source>
</reference>
<dbReference type="Gene3D" id="3.30.70.380">
    <property type="entry name" value="Ferrodoxin-fold anticodon-binding domain"/>
    <property type="match status" value="1"/>
</dbReference>
<dbReference type="SMART" id="SM00873">
    <property type="entry name" value="B3_4"/>
    <property type="match status" value="1"/>
</dbReference>
<dbReference type="FunFam" id="2.40.50.140:FF:000045">
    <property type="entry name" value="Phenylalanine--tRNA ligase beta subunit"/>
    <property type="match status" value="1"/>
</dbReference>
<protein>
    <recommendedName>
        <fullName evidence="15">Phenylalanine--tRNA ligase beta subunit</fullName>
        <ecNumber evidence="15">6.1.1.20</ecNumber>
    </recommendedName>
    <alternativeName>
        <fullName evidence="15">Phenylalanyl-tRNA synthetase beta subunit</fullName>
        <shortName evidence="15">PheRS</shortName>
    </alternativeName>
</protein>
<dbReference type="AlphaFoldDB" id="A0A3N5Y0M2"/>
<feature type="binding site" evidence="15">
    <location>
        <position position="454"/>
    </location>
    <ligand>
        <name>Mg(2+)</name>
        <dbReference type="ChEBI" id="CHEBI:18420"/>
        <note>shared with alpha subunit</note>
    </ligand>
</feature>
<keyword evidence="9 15" id="KW-0067">ATP-binding</keyword>
<dbReference type="PROSITE" id="PS51483">
    <property type="entry name" value="B5"/>
    <property type="match status" value="1"/>
</dbReference>
<dbReference type="NCBIfam" id="TIGR00472">
    <property type="entry name" value="pheT_bact"/>
    <property type="match status" value="1"/>
</dbReference>
<dbReference type="SUPFAM" id="SSF46955">
    <property type="entry name" value="Putative DNA-binding domain"/>
    <property type="match status" value="1"/>
</dbReference>
<dbReference type="InterPro" id="IPR004532">
    <property type="entry name" value="Phe-tRNA-ligase_IIc_bsu_bact"/>
</dbReference>
<feature type="binding site" evidence="15">
    <location>
        <position position="463"/>
    </location>
    <ligand>
        <name>Mg(2+)</name>
        <dbReference type="ChEBI" id="CHEBI:18420"/>
        <note>shared with alpha subunit</note>
    </ligand>
</feature>
<dbReference type="GO" id="GO:0005524">
    <property type="term" value="F:ATP binding"/>
    <property type="evidence" value="ECO:0007669"/>
    <property type="project" value="UniProtKB-UniRule"/>
</dbReference>
<evidence type="ECO:0000256" key="3">
    <source>
        <dbReference type="ARBA" id="ARBA00011209"/>
    </source>
</evidence>
<dbReference type="OrthoDB" id="9805455at2"/>
<keyword evidence="11 16" id="KW-0694">RNA-binding</keyword>
<name>A0A3N5Y0M2_9ALTE</name>
<evidence type="ECO:0000256" key="9">
    <source>
        <dbReference type="ARBA" id="ARBA00022840"/>
    </source>
</evidence>
<dbReference type="SMART" id="SM00874">
    <property type="entry name" value="B5"/>
    <property type="match status" value="1"/>
</dbReference>
<dbReference type="Pfam" id="PF01588">
    <property type="entry name" value="tRNA_bind"/>
    <property type="match status" value="1"/>
</dbReference>
<feature type="binding site" evidence="15">
    <location>
        <position position="460"/>
    </location>
    <ligand>
        <name>Mg(2+)</name>
        <dbReference type="ChEBI" id="CHEBI:18420"/>
        <note>shared with alpha subunit</note>
    </ligand>
</feature>
<dbReference type="NCBIfam" id="NF045760">
    <property type="entry name" value="YtpR"/>
    <property type="match status" value="1"/>
</dbReference>
<proteinExistence type="inferred from homology"/>
<dbReference type="InterPro" id="IPR009061">
    <property type="entry name" value="DNA-bd_dom_put_sf"/>
</dbReference>
<comment type="cofactor">
    <cofactor evidence="15">
        <name>Mg(2+)</name>
        <dbReference type="ChEBI" id="CHEBI:18420"/>
    </cofactor>
    <text evidence="15">Binds 2 magnesium ions per tetramer.</text>
</comment>
<keyword evidence="13 15" id="KW-0030">Aminoacyl-tRNA synthetase</keyword>
<dbReference type="EC" id="6.1.1.20" evidence="15"/>
<dbReference type="PANTHER" id="PTHR10947:SF0">
    <property type="entry name" value="PHENYLALANINE--TRNA LIGASE BETA SUBUNIT"/>
    <property type="match status" value="1"/>
</dbReference>
<dbReference type="Pfam" id="PF03484">
    <property type="entry name" value="B5"/>
    <property type="match status" value="1"/>
</dbReference>
<feature type="domain" description="TRNA-binding" evidence="17">
    <location>
        <begin position="39"/>
        <end position="148"/>
    </location>
</feature>
<dbReference type="PROSITE" id="PS51447">
    <property type="entry name" value="FDX_ACB"/>
    <property type="match status" value="1"/>
</dbReference>
<comment type="subcellular location">
    <subcellularLocation>
        <location evidence="1 15">Cytoplasm</location>
    </subcellularLocation>
</comment>
<evidence type="ECO:0000259" key="17">
    <source>
        <dbReference type="PROSITE" id="PS50886"/>
    </source>
</evidence>
<evidence type="ECO:0000259" key="19">
    <source>
        <dbReference type="PROSITE" id="PS51483"/>
    </source>
</evidence>
<dbReference type="Pfam" id="PF17759">
    <property type="entry name" value="tRNA_synthFbeta"/>
    <property type="match status" value="1"/>
</dbReference>
<evidence type="ECO:0000256" key="14">
    <source>
        <dbReference type="ARBA" id="ARBA00049255"/>
    </source>
</evidence>
<dbReference type="Proteomes" id="UP000275281">
    <property type="component" value="Unassembled WGS sequence"/>
</dbReference>
<dbReference type="InterPro" id="IPR041616">
    <property type="entry name" value="PheRS_beta_core"/>
</dbReference>
<keyword evidence="12 15" id="KW-0648">Protein biosynthesis</keyword>
<dbReference type="InterPro" id="IPR005121">
    <property type="entry name" value="Fdx_antiC-bd"/>
</dbReference>
<dbReference type="GO" id="GO:0006432">
    <property type="term" value="P:phenylalanyl-tRNA aminoacylation"/>
    <property type="evidence" value="ECO:0007669"/>
    <property type="project" value="UniProtKB-UniRule"/>
</dbReference>
<gene>
    <name evidence="15" type="primary">pheT</name>
    <name evidence="20" type="ORF">DRW07_06855</name>
</gene>
<keyword evidence="21" id="KW-1185">Reference proteome</keyword>
<keyword evidence="8 15" id="KW-0547">Nucleotide-binding</keyword>
<dbReference type="PANTHER" id="PTHR10947">
    <property type="entry name" value="PHENYLALANYL-TRNA SYNTHETASE BETA CHAIN AND LEUCINE-RICH REPEAT-CONTAINING PROTEIN 47"/>
    <property type="match status" value="1"/>
</dbReference>
<dbReference type="InterPro" id="IPR002547">
    <property type="entry name" value="tRNA-bd_dom"/>
</dbReference>
<dbReference type="GO" id="GO:0000049">
    <property type="term" value="F:tRNA binding"/>
    <property type="evidence" value="ECO:0007669"/>
    <property type="project" value="UniProtKB-UniRule"/>
</dbReference>
<dbReference type="InterPro" id="IPR005147">
    <property type="entry name" value="tRNA_synthase_B5-dom"/>
</dbReference>
<feature type="binding site" evidence="15">
    <location>
        <position position="464"/>
    </location>
    <ligand>
        <name>Mg(2+)</name>
        <dbReference type="ChEBI" id="CHEBI:18420"/>
        <note>shared with alpha subunit</note>
    </ligand>
</feature>
<keyword evidence="6 15" id="KW-0436">Ligase</keyword>
<evidence type="ECO:0000256" key="4">
    <source>
        <dbReference type="ARBA" id="ARBA00022490"/>
    </source>
</evidence>
<dbReference type="FunFam" id="3.50.40.10:FF:000001">
    <property type="entry name" value="Phenylalanine--tRNA ligase beta subunit"/>
    <property type="match status" value="1"/>
</dbReference>
<evidence type="ECO:0000256" key="10">
    <source>
        <dbReference type="ARBA" id="ARBA00022842"/>
    </source>
</evidence>
<dbReference type="Pfam" id="PF03147">
    <property type="entry name" value="FDX-ACB"/>
    <property type="match status" value="1"/>
</dbReference>
<dbReference type="Gene3D" id="3.30.56.10">
    <property type="match status" value="2"/>
</dbReference>
<dbReference type="RefSeq" id="WP_124027150.1">
    <property type="nucleotide sequence ID" value="NZ_JBHRSN010000015.1"/>
</dbReference>
<dbReference type="GO" id="GO:0004826">
    <property type="term" value="F:phenylalanine-tRNA ligase activity"/>
    <property type="evidence" value="ECO:0007669"/>
    <property type="project" value="UniProtKB-UniRule"/>
</dbReference>
<dbReference type="SUPFAM" id="SSF56037">
    <property type="entry name" value="PheT/TilS domain"/>
    <property type="match status" value="1"/>
</dbReference>
<evidence type="ECO:0000256" key="6">
    <source>
        <dbReference type="ARBA" id="ARBA00022598"/>
    </source>
</evidence>
<dbReference type="InterPro" id="IPR045060">
    <property type="entry name" value="Phe-tRNA-ligase_IIc_bsu"/>
</dbReference>
<dbReference type="HAMAP" id="MF_00283">
    <property type="entry name" value="Phe_tRNA_synth_beta1"/>
    <property type="match status" value="1"/>
</dbReference>
<dbReference type="GO" id="GO:0009328">
    <property type="term" value="C:phenylalanine-tRNA ligase complex"/>
    <property type="evidence" value="ECO:0007669"/>
    <property type="project" value="TreeGrafter"/>
</dbReference>
<evidence type="ECO:0000313" key="20">
    <source>
        <dbReference type="EMBL" id="RPJ67247.1"/>
    </source>
</evidence>
<dbReference type="InterPro" id="IPR005146">
    <property type="entry name" value="B3/B4_tRNA-bd"/>
</dbReference>
<evidence type="ECO:0000256" key="12">
    <source>
        <dbReference type="ARBA" id="ARBA00022917"/>
    </source>
</evidence>
<evidence type="ECO:0000256" key="16">
    <source>
        <dbReference type="PROSITE-ProRule" id="PRU00209"/>
    </source>
</evidence>
<evidence type="ECO:0000256" key="13">
    <source>
        <dbReference type="ARBA" id="ARBA00023146"/>
    </source>
</evidence>
<dbReference type="Gene3D" id="3.50.40.10">
    <property type="entry name" value="Phenylalanyl-trna Synthetase, Chain B, domain 3"/>
    <property type="match status" value="1"/>
</dbReference>
<keyword evidence="4 15" id="KW-0963">Cytoplasm</keyword>
<evidence type="ECO:0000256" key="11">
    <source>
        <dbReference type="ARBA" id="ARBA00022884"/>
    </source>
</evidence>